<dbReference type="Pfam" id="PF09339">
    <property type="entry name" value="HTH_IclR"/>
    <property type="match status" value="1"/>
</dbReference>
<dbReference type="PROSITE" id="PS51077">
    <property type="entry name" value="HTH_ICLR"/>
    <property type="match status" value="1"/>
</dbReference>
<evidence type="ECO:0000256" key="3">
    <source>
        <dbReference type="ARBA" id="ARBA00023163"/>
    </source>
</evidence>
<dbReference type="PANTHER" id="PTHR30136">
    <property type="entry name" value="HELIX-TURN-HELIX TRANSCRIPTIONAL REGULATOR, ICLR FAMILY"/>
    <property type="match status" value="1"/>
</dbReference>
<dbReference type="Proteomes" id="UP000030408">
    <property type="component" value="Unassembled WGS sequence"/>
</dbReference>
<name>A0A0A3ISY0_9BACL</name>
<dbReference type="InterPro" id="IPR014757">
    <property type="entry name" value="Tscrpt_reg_IclR_C"/>
</dbReference>
<dbReference type="InterPro" id="IPR050707">
    <property type="entry name" value="HTH_MetabolicPath_Reg"/>
</dbReference>
<accession>A0A0A3ISY0</accession>
<keyword evidence="2" id="KW-0238">DNA-binding</keyword>
<dbReference type="InterPro" id="IPR029016">
    <property type="entry name" value="GAF-like_dom_sf"/>
</dbReference>
<dbReference type="SUPFAM" id="SSF46785">
    <property type="entry name" value="Winged helix' DNA-binding domain"/>
    <property type="match status" value="1"/>
</dbReference>
<evidence type="ECO:0000313" key="9">
    <source>
        <dbReference type="Proteomes" id="UP000030408"/>
    </source>
</evidence>
<dbReference type="Pfam" id="PF01614">
    <property type="entry name" value="IclR_C"/>
    <property type="match status" value="1"/>
</dbReference>
<comment type="caution">
    <text evidence="8">The sequence shown here is derived from an EMBL/GenBank/DDBJ whole genome shotgun (WGS) entry which is preliminary data.</text>
</comment>
<dbReference type="InterPro" id="IPR036390">
    <property type="entry name" value="WH_DNA-bd_sf"/>
</dbReference>
<dbReference type="EMBL" id="JPVO01000034">
    <property type="protein sequence ID" value="KGR77937.1"/>
    <property type="molecule type" value="Genomic_DNA"/>
</dbReference>
<dbReference type="RefSeq" id="WP_036197575.1">
    <property type="nucleotide sequence ID" value="NZ_AVCY01000022.1"/>
</dbReference>
<keyword evidence="9" id="KW-1185">Reference proteome</keyword>
<dbReference type="GO" id="GO:0003700">
    <property type="term" value="F:DNA-binding transcription factor activity"/>
    <property type="evidence" value="ECO:0007669"/>
    <property type="project" value="TreeGrafter"/>
</dbReference>
<evidence type="ECO:0000313" key="8">
    <source>
        <dbReference type="EMBL" id="KGR77937.1"/>
    </source>
</evidence>
<evidence type="ECO:0000256" key="5">
    <source>
        <dbReference type="ARBA" id="ARBA00070406"/>
    </source>
</evidence>
<dbReference type="GO" id="GO:0045892">
    <property type="term" value="P:negative regulation of DNA-templated transcription"/>
    <property type="evidence" value="ECO:0007669"/>
    <property type="project" value="UniProtKB-ARBA"/>
</dbReference>
<dbReference type="GO" id="GO:0003677">
    <property type="term" value="F:DNA binding"/>
    <property type="evidence" value="ECO:0007669"/>
    <property type="project" value="UniProtKB-KW"/>
</dbReference>
<dbReference type="PANTHER" id="PTHR30136:SF7">
    <property type="entry name" value="HTH-TYPE TRANSCRIPTIONAL REGULATOR KDGR-RELATED"/>
    <property type="match status" value="1"/>
</dbReference>
<dbReference type="OrthoDB" id="9791752at2"/>
<dbReference type="STRING" id="1384057.CD33_01810"/>
<dbReference type="AlphaFoldDB" id="A0A0A3ISY0"/>
<dbReference type="eggNOG" id="COG1414">
    <property type="taxonomic scope" value="Bacteria"/>
</dbReference>
<evidence type="ECO:0000256" key="4">
    <source>
        <dbReference type="ARBA" id="ARBA00058938"/>
    </source>
</evidence>
<keyword evidence="1" id="KW-0805">Transcription regulation</keyword>
<proteinExistence type="predicted"/>
<dbReference type="Gene3D" id="3.30.450.40">
    <property type="match status" value="1"/>
</dbReference>
<gene>
    <name evidence="8" type="ORF">CD33_01810</name>
</gene>
<dbReference type="SUPFAM" id="SSF55781">
    <property type="entry name" value="GAF domain-like"/>
    <property type="match status" value="1"/>
</dbReference>
<protein>
    <recommendedName>
        <fullName evidence="5">Glycerol operon regulatory protein</fullName>
    </recommendedName>
</protein>
<evidence type="ECO:0000256" key="1">
    <source>
        <dbReference type="ARBA" id="ARBA00023015"/>
    </source>
</evidence>
<evidence type="ECO:0000259" key="7">
    <source>
        <dbReference type="PROSITE" id="PS51078"/>
    </source>
</evidence>
<comment type="function">
    <text evidence="4">May be an activator protein for the gylABX operon.</text>
</comment>
<reference evidence="8 9" key="1">
    <citation type="submission" date="2014-02" db="EMBL/GenBank/DDBJ databases">
        <title>Draft genome sequence of Lysinibacillus sinduriensis JCM 15800.</title>
        <authorList>
            <person name="Zhang F."/>
            <person name="Wang G."/>
            <person name="Zhang L."/>
        </authorList>
    </citation>
    <scope>NUCLEOTIDE SEQUENCE [LARGE SCALE GENOMIC DNA]</scope>
    <source>
        <strain evidence="8 9">JCM 15800</strain>
    </source>
</reference>
<dbReference type="PROSITE" id="PS51078">
    <property type="entry name" value="ICLR_ED"/>
    <property type="match status" value="1"/>
</dbReference>
<organism evidence="8 9">
    <name type="scientific">Ureibacillus sinduriensis BLB-1 = JCM 15800</name>
    <dbReference type="NCBI Taxonomy" id="1384057"/>
    <lineage>
        <taxon>Bacteria</taxon>
        <taxon>Bacillati</taxon>
        <taxon>Bacillota</taxon>
        <taxon>Bacilli</taxon>
        <taxon>Bacillales</taxon>
        <taxon>Caryophanaceae</taxon>
        <taxon>Ureibacillus</taxon>
    </lineage>
</organism>
<feature type="domain" description="HTH iclR-type" evidence="6">
    <location>
        <begin position="4"/>
        <end position="66"/>
    </location>
</feature>
<evidence type="ECO:0000256" key="2">
    <source>
        <dbReference type="ARBA" id="ARBA00023125"/>
    </source>
</evidence>
<dbReference type="Gene3D" id="1.10.10.10">
    <property type="entry name" value="Winged helix-like DNA-binding domain superfamily/Winged helix DNA-binding domain"/>
    <property type="match status" value="1"/>
</dbReference>
<evidence type="ECO:0000259" key="6">
    <source>
        <dbReference type="PROSITE" id="PS51077"/>
    </source>
</evidence>
<dbReference type="InterPro" id="IPR036388">
    <property type="entry name" value="WH-like_DNA-bd_sf"/>
</dbReference>
<dbReference type="SMART" id="SM00346">
    <property type="entry name" value="HTH_ICLR"/>
    <property type="match status" value="1"/>
</dbReference>
<sequence>MPIIQSVARALTILDLFDDINRELSIKDISLKLDLNKSTVHSLLKTLKEYGYISQNNETNDYSLGWKLYERGHLMVSQMDIRNVARVHLEKLNEKTNQTVHLVTLLGKEAIYIDKIDGHSVLVIYSRIGKRVPLHSSGVGKVLAAFLDDQQLESLLDGYIFEKRTEKTIVSNQRFMEELAQVRERGYALDIEENEPGVICIAMPVYDFSGEVIATVSVSTPTSHYSEELEKRNFQCLKECTEEISASLGYKKIVV</sequence>
<dbReference type="FunFam" id="1.10.10.10:FF:000056">
    <property type="entry name" value="IclR family transcriptional regulator"/>
    <property type="match status" value="1"/>
</dbReference>
<feature type="domain" description="IclR-ED" evidence="7">
    <location>
        <begin position="67"/>
        <end position="250"/>
    </location>
</feature>
<keyword evidence="3" id="KW-0804">Transcription</keyword>
<dbReference type="InterPro" id="IPR005471">
    <property type="entry name" value="Tscrpt_reg_IclR_N"/>
</dbReference>